<proteinExistence type="predicted"/>
<evidence type="ECO:0000313" key="1">
    <source>
        <dbReference type="EnsemblPlants" id="TraesCS6A02G215000.1"/>
    </source>
</evidence>
<organism evidence="1">
    <name type="scientific">Triticum aestivum</name>
    <name type="common">Wheat</name>
    <dbReference type="NCBI Taxonomy" id="4565"/>
    <lineage>
        <taxon>Eukaryota</taxon>
        <taxon>Viridiplantae</taxon>
        <taxon>Streptophyta</taxon>
        <taxon>Embryophyta</taxon>
        <taxon>Tracheophyta</taxon>
        <taxon>Spermatophyta</taxon>
        <taxon>Magnoliopsida</taxon>
        <taxon>Liliopsida</taxon>
        <taxon>Poales</taxon>
        <taxon>Poaceae</taxon>
        <taxon>BOP clade</taxon>
        <taxon>Pooideae</taxon>
        <taxon>Triticodae</taxon>
        <taxon>Triticeae</taxon>
        <taxon>Triticinae</taxon>
        <taxon>Triticum</taxon>
    </lineage>
</organism>
<dbReference type="Gramene" id="TraesNOR6A03G03373400.1">
    <property type="protein sequence ID" value="TraesNOR6A03G03373400.1"/>
    <property type="gene ID" value="TraesNOR6A03G03373400"/>
</dbReference>
<evidence type="ECO:0000313" key="2">
    <source>
        <dbReference type="Proteomes" id="UP000019116"/>
    </source>
</evidence>
<name>A0A3B6NP44_WHEAT</name>
<protein>
    <submittedName>
        <fullName evidence="1">Uncharacterized protein</fullName>
    </submittedName>
</protein>
<dbReference type="Gramene" id="TraesJAG6A03G03334320.1">
    <property type="protein sequence ID" value="TraesJAG6A03G03334320.1"/>
    <property type="gene ID" value="TraesJAG6A03G03334320"/>
</dbReference>
<accession>A0A3B6NP44</accession>
<sequence length="169" mass="19427">MRRAWKKILKVINPTTRSLPQPHERLKRWKGSRRGCRSTNLSGQAAHGGAQVQADYVLCPPLEAPTAEYEKIRAKNLMRNNRIFQSLGITALGMMETCQSNKENRFEVKFHQKTGSRPYISHVHALKEARKGEELTLFDLFKECHNGKKTDFSEPVKKAIASFYYSFLC</sequence>
<dbReference type="EnsemblPlants" id="TraesCS6A02G215000.1">
    <property type="protein sequence ID" value="TraesCS6A02G215000.1"/>
    <property type="gene ID" value="TraesCS6A02G215000"/>
</dbReference>
<dbReference type="Gramene" id="TraesCLE_scaffold_062737_01G000200.1">
    <property type="protein sequence ID" value="TraesCLE_scaffold_062737_01G000200.1"/>
    <property type="gene ID" value="TraesCLE_scaffold_062737_01G000200"/>
</dbReference>
<dbReference type="Gramene" id="TraesPARA_EIv1.0_1945230.1">
    <property type="protein sequence ID" value="TraesPARA_EIv1.0_1945230.1.CDS"/>
    <property type="gene ID" value="TraesPARA_EIv1.0_1945230"/>
</dbReference>
<dbReference type="OrthoDB" id="693753at2759"/>
<dbReference type="Gramene" id="TraesLAC6A03G03296500.1">
    <property type="protein sequence ID" value="TraesLAC6A03G03296500.1"/>
    <property type="gene ID" value="TraesLAC6A03G03296500"/>
</dbReference>
<reference evidence="1" key="2">
    <citation type="submission" date="2018-10" db="UniProtKB">
        <authorList>
            <consortium name="EnsemblPlants"/>
        </authorList>
    </citation>
    <scope>IDENTIFICATION</scope>
</reference>
<dbReference type="Proteomes" id="UP000019116">
    <property type="component" value="Chromosome 6A"/>
</dbReference>
<dbReference type="AlphaFoldDB" id="A0A3B6NP44"/>
<dbReference type="Gramene" id="TraesCS6A03G0591200.1">
    <property type="protein sequence ID" value="TraesCS6A03G0591200.1.CDS"/>
    <property type="gene ID" value="TraesCS6A03G0591200"/>
</dbReference>
<keyword evidence="2" id="KW-1185">Reference proteome</keyword>
<dbReference type="Gramene" id="TraesCS6A02G215000.1">
    <property type="protein sequence ID" value="TraesCS6A02G215000.1"/>
    <property type="gene ID" value="TraesCS6A02G215000"/>
</dbReference>
<dbReference type="OMA" id="GMMETCQ"/>
<reference evidence="1" key="1">
    <citation type="submission" date="2018-08" db="EMBL/GenBank/DDBJ databases">
        <authorList>
            <person name="Rossello M."/>
        </authorList>
    </citation>
    <scope>NUCLEOTIDE SEQUENCE [LARGE SCALE GENOMIC DNA]</scope>
    <source>
        <strain evidence="1">cv. Chinese Spring</strain>
    </source>
</reference>
<dbReference type="Gramene" id="TraesCAD_scaffold_007251_01G000200.1">
    <property type="protein sequence ID" value="TraesCAD_scaffold_007251_01G000200.1"/>
    <property type="gene ID" value="TraesCAD_scaffold_007251_01G000200"/>
</dbReference>